<protein>
    <submittedName>
        <fullName evidence="1">Uncharacterized protein</fullName>
    </submittedName>
</protein>
<dbReference type="AlphaFoldDB" id="A0A3A9ISY0"/>
<comment type="caution">
    <text evidence="1">The sequence shown here is derived from an EMBL/GenBank/DDBJ whole genome shotgun (WGS) entry which is preliminary data.</text>
</comment>
<name>A0A3A9ISY0_AERVE</name>
<organism evidence="1 2">
    <name type="scientific">Aeromonas veronii</name>
    <dbReference type="NCBI Taxonomy" id="654"/>
    <lineage>
        <taxon>Bacteria</taxon>
        <taxon>Pseudomonadati</taxon>
        <taxon>Pseudomonadota</taxon>
        <taxon>Gammaproteobacteria</taxon>
        <taxon>Aeromonadales</taxon>
        <taxon>Aeromonadaceae</taxon>
        <taxon>Aeromonas</taxon>
    </lineage>
</organism>
<dbReference type="InterPro" id="IPR019679">
    <property type="entry name" value="Phage_P2_Cox"/>
</dbReference>
<reference evidence="1 2" key="1">
    <citation type="submission" date="2018-09" db="EMBL/GenBank/DDBJ databases">
        <title>Genome sequencing of Aeromonas veronii MS-17-88.</title>
        <authorList>
            <person name="Tekedar H.C."/>
            <person name="Arick M.A."/>
            <person name="Hsu C.-Y."/>
            <person name="Thrash A."/>
            <person name="Karsi A."/>
            <person name="Lawrence M.L."/>
            <person name="Abdelhamed H."/>
        </authorList>
    </citation>
    <scope>NUCLEOTIDE SEQUENCE [LARGE SCALE GENOMIC DNA]</scope>
    <source>
        <strain evidence="1 2">MS 17-88</strain>
    </source>
</reference>
<evidence type="ECO:0000313" key="2">
    <source>
        <dbReference type="Proteomes" id="UP000281725"/>
    </source>
</evidence>
<dbReference type="Pfam" id="PF10743">
    <property type="entry name" value="Phage_Cox"/>
    <property type="match status" value="2"/>
</dbReference>
<sequence length="209" mass="23835">MRVEANSQTPGLPERLVHRGVTFRPELSPPQGFVPSERFGELHGMTNDAVMLACRQDGKYPYIEMRSPLNPAAKAKIFINMFEWNRILEEAFTKLPKERRVGFLKWLGFDPKDLPEVVLYRPQFDSRQPWSDVLTIAAFAELMGLSRAAVHKMCDAGKLPYIEMKIPGMGVHATRFIYMPAWNGAMQVAFEMQSAERGRPYESWMGIPG</sequence>
<gene>
    <name evidence="1" type="ORF">D6R50_06290</name>
</gene>
<dbReference type="EMBL" id="RAWX01000001">
    <property type="protein sequence ID" value="RKJ92158.1"/>
    <property type="molecule type" value="Genomic_DNA"/>
</dbReference>
<dbReference type="Proteomes" id="UP000281725">
    <property type="component" value="Unassembled WGS sequence"/>
</dbReference>
<dbReference type="Gene3D" id="6.10.200.10">
    <property type="entry name" value="Regulatory phage protein Cox"/>
    <property type="match status" value="2"/>
</dbReference>
<proteinExistence type="predicted"/>
<dbReference type="RefSeq" id="WP_120414567.1">
    <property type="nucleotide sequence ID" value="NZ_RAWX01000001.1"/>
</dbReference>
<accession>A0A3A9ISY0</accession>
<evidence type="ECO:0000313" key="1">
    <source>
        <dbReference type="EMBL" id="RKJ92158.1"/>
    </source>
</evidence>
<dbReference type="InterPro" id="IPR038147">
    <property type="entry name" value="Cox_sf"/>
</dbReference>